<dbReference type="InterPro" id="IPR015947">
    <property type="entry name" value="PUA-like_sf"/>
</dbReference>
<dbReference type="Pfam" id="PF17832">
    <property type="entry name" value="Pre-PUA"/>
    <property type="match status" value="1"/>
</dbReference>
<dbReference type="SUPFAM" id="SSF88697">
    <property type="entry name" value="PUA domain-like"/>
    <property type="match status" value="1"/>
</dbReference>
<evidence type="ECO:0000259" key="3">
    <source>
        <dbReference type="SMART" id="SM00359"/>
    </source>
</evidence>
<dbReference type="SMART" id="SM00359">
    <property type="entry name" value="PUA"/>
    <property type="match status" value="1"/>
</dbReference>
<dbReference type="NCBIfam" id="TIGR03684">
    <property type="entry name" value="arCOG00985"/>
    <property type="match status" value="1"/>
</dbReference>
<dbReference type="PANTHER" id="PTHR22798">
    <property type="entry name" value="MCT-1 PROTEIN"/>
    <property type="match status" value="1"/>
</dbReference>
<keyword evidence="2" id="KW-0963">Cytoplasm</keyword>
<proteinExistence type="predicted"/>
<organism evidence="4 5">
    <name type="scientific">Candidatus Lokiarchaeum ossiferum</name>
    <dbReference type="NCBI Taxonomy" id="2951803"/>
    <lineage>
        <taxon>Archaea</taxon>
        <taxon>Promethearchaeati</taxon>
        <taxon>Promethearchaeota</taxon>
        <taxon>Promethearchaeia</taxon>
        <taxon>Promethearchaeales</taxon>
        <taxon>Promethearchaeaceae</taxon>
        <taxon>Candidatus Lokiarchaeum</taxon>
    </lineage>
</organism>
<dbReference type="InterPro" id="IPR004521">
    <property type="entry name" value="Uncharacterised_CHP00451"/>
</dbReference>
<dbReference type="NCBIfam" id="TIGR00451">
    <property type="entry name" value="unchar_dom_2"/>
    <property type="match status" value="1"/>
</dbReference>
<dbReference type="PROSITE" id="PS50890">
    <property type="entry name" value="PUA"/>
    <property type="match status" value="1"/>
</dbReference>
<dbReference type="EMBL" id="CP104013">
    <property type="protein sequence ID" value="UYP47844.1"/>
    <property type="molecule type" value="Genomic_DNA"/>
</dbReference>
<dbReference type="PIRSF" id="PIRSF005067">
    <property type="entry name" value="Tma_RNA-bind_prd"/>
    <property type="match status" value="1"/>
</dbReference>
<dbReference type="PANTHER" id="PTHR22798:SF0">
    <property type="entry name" value="MALIGNANT T-CELL-AMPLIFIED SEQUENCE 1"/>
    <property type="match status" value="1"/>
</dbReference>
<protein>
    <recommendedName>
        <fullName evidence="3">PUA domain-containing protein</fullName>
    </recommendedName>
</protein>
<comment type="subcellular location">
    <subcellularLocation>
        <location evidence="1">Cytoplasm</location>
    </subcellularLocation>
</comment>
<evidence type="ECO:0000256" key="1">
    <source>
        <dbReference type="ARBA" id="ARBA00004496"/>
    </source>
</evidence>
<dbReference type="InterPro" id="IPR041366">
    <property type="entry name" value="Pre-PUA"/>
</dbReference>
<evidence type="ECO:0000256" key="2">
    <source>
        <dbReference type="ARBA" id="ARBA00022490"/>
    </source>
</evidence>
<reference evidence="4" key="1">
    <citation type="submission" date="2022-09" db="EMBL/GenBank/DDBJ databases">
        <title>Actin cytoskeleton and complex cell architecture in an #Asgard archaeon.</title>
        <authorList>
            <person name="Ponce Toledo R.I."/>
            <person name="Schleper C."/>
            <person name="Rodrigues Oliveira T."/>
            <person name="Wollweber F."/>
            <person name="Xu J."/>
            <person name="Rittmann S."/>
            <person name="Klingl A."/>
            <person name="Pilhofer M."/>
        </authorList>
    </citation>
    <scope>NUCLEOTIDE SEQUENCE</scope>
    <source>
        <strain evidence="4">B-35</strain>
    </source>
</reference>
<dbReference type="Gene3D" id="3.10.400.20">
    <property type="match status" value="1"/>
</dbReference>
<dbReference type="CDD" id="cd21154">
    <property type="entry name" value="PUA_MJ1432-like"/>
    <property type="match status" value="1"/>
</dbReference>
<sequence>MAPAPLKIHQRHLLKSKDKKKLIAKFDALLAENAATASDILSSKSKVEWIRLDQNQELYAIDGVLTFWLKEDKLVPLLSYLMKNELPFKSVHVDEGAIKFVSKGADVMRPGITTIDPGIKEGEIILIKDPSHNRVLAVGEATFDAAEMEAREKGKVIKCVHSLTDGIWAFSKTFK</sequence>
<evidence type="ECO:0000313" key="4">
    <source>
        <dbReference type="EMBL" id="UYP47844.1"/>
    </source>
</evidence>
<dbReference type="Pfam" id="PF01472">
    <property type="entry name" value="PUA"/>
    <property type="match status" value="1"/>
</dbReference>
<accession>A0ABY6HWE2</accession>
<gene>
    <name evidence="4" type="ORF">NEF87_004129</name>
</gene>
<keyword evidence="5" id="KW-1185">Reference proteome</keyword>
<dbReference type="InterPro" id="IPR002478">
    <property type="entry name" value="PUA"/>
</dbReference>
<dbReference type="InterPro" id="IPR022430">
    <property type="entry name" value="CHP03684"/>
</dbReference>
<dbReference type="Proteomes" id="UP001208689">
    <property type="component" value="Chromosome"/>
</dbReference>
<name>A0ABY6HWE2_9ARCH</name>
<feature type="domain" description="PUA" evidence="3">
    <location>
        <begin position="89"/>
        <end position="164"/>
    </location>
</feature>
<evidence type="ECO:0000313" key="5">
    <source>
        <dbReference type="Proteomes" id="UP001208689"/>
    </source>
</evidence>
<dbReference type="InterPro" id="IPR016437">
    <property type="entry name" value="MCT-1/Tma20"/>
</dbReference>